<evidence type="ECO:0000313" key="14">
    <source>
        <dbReference type="EMBL" id="KAG5402080.1"/>
    </source>
</evidence>
<keyword evidence="15" id="KW-1185">Reference proteome</keyword>
<dbReference type="CDD" id="cd00948">
    <property type="entry name" value="FBP_aldolase_I_a"/>
    <property type="match status" value="2"/>
</dbReference>
<comment type="catalytic activity">
    <reaction evidence="1 10">
        <text>beta-D-fructose 1,6-bisphosphate = D-glyceraldehyde 3-phosphate + dihydroxyacetone phosphate</text>
        <dbReference type="Rhea" id="RHEA:14729"/>
        <dbReference type="ChEBI" id="CHEBI:32966"/>
        <dbReference type="ChEBI" id="CHEBI:57642"/>
        <dbReference type="ChEBI" id="CHEBI:59776"/>
        <dbReference type="EC" id="4.1.2.13"/>
    </reaction>
</comment>
<evidence type="ECO:0000256" key="6">
    <source>
        <dbReference type="ARBA" id="ARBA00023152"/>
    </source>
</evidence>
<feature type="domain" description="C2H2-type" evidence="12">
    <location>
        <begin position="723"/>
        <end position="750"/>
    </location>
</feature>
<feature type="region of interest" description="Disordered" evidence="11">
    <location>
        <begin position="1"/>
        <end position="67"/>
    </location>
</feature>
<dbReference type="PROSITE" id="PS51391">
    <property type="entry name" value="CID"/>
    <property type="match status" value="1"/>
</dbReference>
<name>A0ABQ7MU05_BRACM</name>
<proteinExistence type="inferred from homology"/>
<dbReference type="PROSITE" id="PS50157">
    <property type="entry name" value="ZINC_FINGER_C2H2_2"/>
    <property type="match status" value="1"/>
</dbReference>
<protein>
    <recommendedName>
        <fullName evidence="4 10">Fructose-bisphosphate aldolase</fullName>
        <ecNumber evidence="4 10">4.1.2.13</ecNumber>
    </recommendedName>
</protein>
<dbReference type="Pfam" id="PF23228">
    <property type="entry name" value="zf_PCFS4"/>
    <property type="match status" value="1"/>
</dbReference>
<evidence type="ECO:0000259" key="12">
    <source>
        <dbReference type="PROSITE" id="PS50157"/>
    </source>
</evidence>
<dbReference type="SUPFAM" id="SSF51569">
    <property type="entry name" value="Aldolase"/>
    <property type="match status" value="2"/>
</dbReference>
<dbReference type="InterPro" id="IPR057242">
    <property type="entry name" value="PCFS4-like"/>
</dbReference>
<evidence type="ECO:0000256" key="1">
    <source>
        <dbReference type="ARBA" id="ARBA00000441"/>
    </source>
</evidence>
<keyword evidence="5" id="KW-0507">mRNA processing</keyword>
<dbReference type="InterPro" id="IPR013785">
    <property type="entry name" value="Aldolase_TIM"/>
</dbReference>
<comment type="caution">
    <text evidence="14">The sequence shown here is derived from an EMBL/GenBank/DDBJ whole genome shotgun (WGS) entry which is preliminary data.</text>
</comment>
<feature type="compositionally biased region" description="Basic and acidic residues" evidence="11">
    <location>
        <begin position="510"/>
        <end position="525"/>
    </location>
</feature>
<dbReference type="EC" id="4.1.2.13" evidence="4 10"/>
<comment type="pathway">
    <text evidence="2">Carbohydrate degradation; glycolysis; D-glyceraldehyde 3-phosphate and glycerone phosphate from D-glucose: step 4/4.</text>
</comment>
<feature type="region of interest" description="Disordered" evidence="11">
    <location>
        <begin position="201"/>
        <end position="226"/>
    </location>
</feature>
<feature type="region of interest" description="Disordered" evidence="11">
    <location>
        <begin position="412"/>
        <end position="533"/>
    </location>
</feature>
<dbReference type="PROSITE" id="PS00028">
    <property type="entry name" value="ZINC_FINGER_C2H2_1"/>
    <property type="match status" value="1"/>
</dbReference>
<dbReference type="SMART" id="SM00582">
    <property type="entry name" value="RPR"/>
    <property type="match status" value="1"/>
</dbReference>
<feature type="compositionally biased region" description="Basic and acidic residues" evidence="11">
    <location>
        <begin position="491"/>
        <end position="502"/>
    </location>
</feature>
<dbReference type="InterPro" id="IPR029768">
    <property type="entry name" value="Aldolase_I_AS"/>
</dbReference>
<dbReference type="Pfam" id="PF04818">
    <property type="entry name" value="CID"/>
    <property type="match status" value="1"/>
</dbReference>
<dbReference type="PANTHER" id="PTHR11627">
    <property type="entry name" value="FRUCTOSE-BISPHOSPHATE ALDOLASE"/>
    <property type="match status" value="1"/>
</dbReference>
<keyword evidence="7 10" id="KW-0456">Lyase</keyword>
<evidence type="ECO:0000256" key="11">
    <source>
        <dbReference type="SAM" id="MobiDB-lite"/>
    </source>
</evidence>
<feature type="compositionally biased region" description="Basic and acidic residues" evidence="11">
    <location>
        <begin position="1"/>
        <end position="16"/>
    </location>
</feature>
<comment type="similarity">
    <text evidence="3 10">Belongs to the class I fructose-bisphosphate aldolase family.</text>
</comment>
<reference evidence="14 15" key="1">
    <citation type="submission" date="2021-03" db="EMBL/GenBank/DDBJ databases">
        <authorList>
            <person name="King G.J."/>
            <person name="Bancroft I."/>
            <person name="Baten A."/>
            <person name="Bloomfield J."/>
            <person name="Borpatragohain P."/>
            <person name="He Z."/>
            <person name="Irish N."/>
            <person name="Irwin J."/>
            <person name="Liu K."/>
            <person name="Mauleon R.P."/>
            <person name="Moore J."/>
            <person name="Morris R."/>
            <person name="Ostergaard L."/>
            <person name="Wang B."/>
            <person name="Wells R."/>
        </authorList>
    </citation>
    <scope>NUCLEOTIDE SEQUENCE [LARGE SCALE GENOMIC DNA]</scope>
    <source>
        <strain evidence="14">R-o-18</strain>
        <tissue evidence="14">Leaf</tissue>
    </source>
</reference>
<dbReference type="InterPro" id="IPR000741">
    <property type="entry name" value="FBA_I"/>
</dbReference>
<dbReference type="InterPro" id="IPR013087">
    <property type="entry name" value="Znf_C2H2_type"/>
</dbReference>
<dbReference type="NCBIfam" id="NF033379">
    <property type="entry name" value="FrucBisAld_I"/>
    <property type="match status" value="2"/>
</dbReference>
<sequence length="1556" mass="170105">MENSRRPFDRSRDPGPMKKPRLSDVNSNTRQLTSQRTIGTASSSRFRAAGGRELESDPNGEAHQPQPVHPHYELVNQYKSALSELTINSKPIITNLTIIAGENVHAAKAVVATVCNNILEVPSDQKLPTLYLLDSIVKNIGRDYIKYFAAKLPEVFVKAYRQVDPPMRSNMRHLFGTWKGVFHPNTLQQIEKELGFNAKSDGSAAVSSTGRADLQSQRPPNSIHVNPKYLERQRLQQSGRAKGMVTDVPEIASNLTRDSDRLERVSSIASGGSWAGPAKVNTIRRPQRDSLSEPLYERDMESISGEYDYSSELPHNSRPVIKKVNARVTDDGCEEQWYETVSRGPELMSDQRDVLHTKSRISNYATARLENLESSGRSRNTGVPYDSWKNSEEEEFMWDMHSRLSETDVVTVNPKNELHEPERLESENHLLKRPRLSALDPRFDPASEQKDPSVFGRLTSSPRTLHDPEVFPPMSSTSNAARKGIQPQSKVSDRHSPLRDSTFKQNVTKQDSRRTHSLTQRDPRASRFPAKSQSVLRDDFVRPQLKKSNAIDLPDTFQGEKFDSKSAGLTIASEATGQRNMSDLLEAVMKSGILSNNLTNGAMKEESSQVNPRALTVSAASKPKASPNSTELPSLVQCAAAPFISQDHSPDHSTNSSTSISVVPSDAQSLVVVEKGPVTAPKVAPAETAVSEPENLIGLKFRADKIRKLHPSVISSLFDDFPHLCTSCGVRLKEKEELDRHMELHDKKKLELSGTNSKCRVWFPKADDWVAAKAGELEPEYDEILSEPGSEDGPAVAADENQCACILCGEMFEDCFSQGTGQWLFKGASYLTIPPSNSEANGPIVHAGCLTKSSLPSLGIGNAIKQTPYEGPRNLCWRKRVASQGKQTMASFTSKYADELIANAAYIGTPGKGILAADESTGTIGKRLSSINVENVESNRRALRELLFTTPGALPCLSGVILFEETLYQKSSKGTPFVDILKEGGVLPGIKVDKGTVSLPGTNGETTTQGLDGLGERCKKYYEAGARFAKWRAVLKIGPTEPSELAIRENAYGLARYAAICQENGLVPIVEPEILVDGSHDIQKCAEVTERVLAACYKALSDHHVMLEGTLLKPNMVTPGSESGKVAPEVVAEYTVRALQRTVPAAVPAVVFLSGGQSEEEATRNLNAMNQLKTKKPWSLSFSFGRALQQSTLKTWGGKEENVKKAQEAFLVRCKANSEATLGVYKGDAQLGEDELIANAAYIGTPGKGILAADESTDTIGKRFSSVNVENVDSSRRALRELLFTTPGALPCISGVILVEETLYQKSSNGTPFVDILKERGVLPGIKVDKGRAVELAGTNSETITQGLDGLGERCKKYYEAGARFAKWHALLKIGPNEPSELAIHENAYGLARYAAICQENGLVPIVEPDCAEVTERFLAACYKALSDHHVMLEGTLLKPNMVTPGSESAKVAPEVVAEYTVRALQRTVPAAVPAILFLSGGQSEEEATRNLNAMNQLKTKKPWSLSFCFGRALQQSALKTWGGKEENVQRAQDALLVRCKANSEATLGTYNEPSG</sequence>
<evidence type="ECO:0000256" key="4">
    <source>
        <dbReference type="ARBA" id="ARBA00013068"/>
    </source>
</evidence>
<evidence type="ECO:0000313" key="15">
    <source>
        <dbReference type="Proteomes" id="UP000823674"/>
    </source>
</evidence>
<gene>
    <name evidence="14" type="primary">A04p033620.1_BraROA</name>
    <name evidence="14" type="ORF">IGI04_016687</name>
</gene>
<dbReference type="Proteomes" id="UP000823674">
    <property type="component" value="Chromosome A04"/>
</dbReference>
<evidence type="ECO:0000256" key="10">
    <source>
        <dbReference type="RuleBase" id="RU003994"/>
    </source>
</evidence>
<evidence type="ECO:0000256" key="7">
    <source>
        <dbReference type="ARBA" id="ARBA00023239"/>
    </source>
</evidence>
<dbReference type="EMBL" id="JADBGQ010000004">
    <property type="protein sequence ID" value="KAG5402080.1"/>
    <property type="molecule type" value="Genomic_DNA"/>
</dbReference>
<keyword evidence="9" id="KW-0863">Zinc-finger</keyword>
<evidence type="ECO:0000256" key="3">
    <source>
        <dbReference type="ARBA" id="ARBA00010387"/>
    </source>
</evidence>
<feature type="compositionally biased region" description="Polar residues" evidence="11">
    <location>
        <begin position="474"/>
        <end position="490"/>
    </location>
</feature>
<feature type="compositionally biased region" description="Polar residues" evidence="11">
    <location>
        <begin position="24"/>
        <end position="45"/>
    </location>
</feature>
<dbReference type="Gene3D" id="3.20.20.70">
    <property type="entry name" value="Aldolase class I"/>
    <property type="match status" value="2"/>
</dbReference>
<organism evidence="14 15">
    <name type="scientific">Brassica rapa subsp. trilocularis</name>
    <dbReference type="NCBI Taxonomy" id="1813537"/>
    <lineage>
        <taxon>Eukaryota</taxon>
        <taxon>Viridiplantae</taxon>
        <taxon>Streptophyta</taxon>
        <taxon>Embryophyta</taxon>
        <taxon>Tracheophyta</taxon>
        <taxon>Spermatophyta</taxon>
        <taxon>Magnoliopsida</taxon>
        <taxon>eudicotyledons</taxon>
        <taxon>Gunneridae</taxon>
        <taxon>Pentapetalae</taxon>
        <taxon>rosids</taxon>
        <taxon>malvids</taxon>
        <taxon>Brassicales</taxon>
        <taxon>Brassicaceae</taxon>
        <taxon>Brassiceae</taxon>
        <taxon>Brassica</taxon>
    </lineage>
</organism>
<evidence type="ECO:0000256" key="9">
    <source>
        <dbReference type="PROSITE-ProRule" id="PRU00042"/>
    </source>
</evidence>
<keyword evidence="9" id="KW-0862">Zinc</keyword>
<feature type="compositionally biased region" description="Basic and acidic residues" evidence="11">
    <location>
        <begin position="416"/>
        <end position="430"/>
    </location>
</feature>
<accession>A0ABQ7MU05</accession>
<keyword evidence="8" id="KW-0704">Schiff base</keyword>
<keyword evidence="9" id="KW-0479">Metal-binding</keyword>
<dbReference type="Pfam" id="PF00274">
    <property type="entry name" value="Glycolytic"/>
    <property type="match status" value="2"/>
</dbReference>
<evidence type="ECO:0000256" key="8">
    <source>
        <dbReference type="ARBA" id="ARBA00023270"/>
    </source>
</evidence>
<evidence type="ECO:0000256" key="5">
    <source>
        <dbReference type="ARBA" id="ARBA00022664"/>
    </source>
</evidence>
<dbReference type="PROSITE" id="PS00158">
    <property type="entry name" value="ALDOLASE_CLASS_I"/>
    <property type="match status" value="2"/>
</dbReference>
<dbReference type="InterPro" id="IPR047415">
    <property type="entry name" value="Pcf11_CID"/>
</dbReference>
<dbReference type="InterPro" id="IPR008942">
    <property type="entry name" value="ENTH_VHS"/>
</dbReference>
<evidence type="ECO:0000256" key="2">
    <source>
        <dbReference type="ARBA" id="ARBA00004714"/>
    </source>
</evidence>
<evidence type="ECO:0000259" key="13">
    <source>
        <dbReference type="PROSITE" id="PS51391"/>
    </source>
</evidence>
<keyword evidence="6 10" id="KW-0324">Glycolysis</keyword>
<dbReference type="CDD" id="cd16982">
    <property type="entry name" value="CID_Pcf11"/>
    <property type="match status" value="1"/>
</dbReference>
<dbReference type="Gene3D" id="1.25.40.90">
    <property type="match status" value="1"/>
</dbReference>
<dbReference type="SUPFAM" id="SSF48464">
    <property type="entry name" value="ENTH/VHS domain"/>
    <property type="match status" value="1"/>
</dbReference>
<feature type="compositionally biased region" description="Polar residues" evidence="11">
    <location>
        <begin position="205"/>
        <end position="224"/>
    </location>
</feature>
<dbReference type="InterPro" id="IPR006569">
    <property type="entry name" value="CID_dom"/>
</dbReference>
<feature type="domain" description="CID" evidence="13">
    <location>
        <begin position="70"/>
        <end position="198"/>
    </location>
</feature>
<feature type="compositionally biased region" description="Basic and acidic residues" evidence="11">
    <location>
        <begin position="441"/>
        <end position="451"/>
    </location>
</feature>
<feature type="region of interest" description="Disordered" evidence="11">
    <location>
        <begin position="272"/>
        <end position="293"/>
    </location>
</feature>